<feature type="domain" description="F5/8 type C" evidence="10">
    <location>
        <begin position="780"/>
        <end position="916"/>
    </location>
</feature>
<dbReference type="PROSITE" id="PS50022">
    <property type="entry name" value="FA58C_3"/>
    <property type="match status" value="1"/>
</dbReference>
<keyword evidence="4" id="KW-0378">Hydrolase</keyword>
<dbReference type="GO" id="GO:0042973">
    <property type="term" value="F:glucan endo-1,3-beta-D-glucosidase activity"/>
    <property type="evidence" value="ECO:0007669"/>
    <property type="project" value="UniProtKB-EC"/>
</dbReference>
<evidence type="ECO:0000256" key="5">
    <source>
        <dbReference type="ARBA" id="ARBA00023277"/>
    </source>
</evidence>
<dbReference type="InterPro" id="IPR005200">
    <property type="entry name" value="Endo-beta-glucanase"/>
</dbReference>
<protein>
    <recommendedName>
        <fullName evidence="3">glucan endo-1,3-beta-D-glucosidase</fullName>
        <ecNumber evidence="3">3.2.1.39</ecNumber>
    </recommendedName>
</protein>
<name>A0A285HPJ8_9ACTN</name>
<dbReference type="InterPro" id="IPR040720">
    <property type="entry name" value="GH81_C"/>
</dbReference>
<dbReference type="Pfam" id="PF00754">
    <property type="entry name" value="F5_F8_type_C"/>
    <property type="match status" value="1"/>
</dbReference>
<keyword evidence="5" id="KW-0119">Carbohydrate metabolism</keyword>
<dbReference type="EC" id="3.2.1.39" evidence="3"/>
<sequence length="916" mass="97512">MTRPRTRRRLAGLIVALTAITAGGLAVTTASASAAPVGAGSYLETLPAGRSLPTGCGSISTNPRQYVTGNAPAGPVPTNDWWSSLLFKRVDCQFSTPLFAGPAAYQPGAGGMGLSYQTDAAISGSATGTGEYHYPYAEHVRVGVDGLTAAQALVDDWSDWTVSTLLSGGGRTLRATIGRGLPLSYYQVTGGDAVLTITGPPTAWSNSGNRIGFSIGGHDYVAWAPSGATWTLSGTTIRSSLAGRGYLSVAVLPTTGGTSTVDKIALADRFTPYAHNHVTGSRLSYSYNQSNGTVSSTYAVTTTAREGSGTGTVIALYPHQWRYLTGSTPLGPTYVSPRGAMRIVTGTQFSTSMSYTGVLPEIPAVADSSGADLTTITNYLTAELNNPADFRGDDTYWTGKGLGRAARIAEIADQLSLTTVRDSALNVIRTRLTDWFTASAGKTSRVFYYDRNWGTLIGYPASYGSDQELNDHHFHYGYFVAAAATLAKFDPTWASSARYGGMVDLLIRDANNYDRSDTRFPYLRDFDIYEGHDWASGHGSFGAGNNQESSSEGQNFANALIQWGQATGNTTVRDAGVWIYTTQAAAINEYWFDVRNENFPASWGHNYSAIVWGSGGAYATWFSGEHEMIVGINMLPITGGQFYLGDHPAAVRGTYAEMVRNNGGEPTLWRDMLWQYLALGDPDGALSRFRADPSYTPEEGESKAHTFHWIRNLAALGQVDTTVTANHPLAKVFVKNGARTYVASNITSAAQTVTFSDGRTLSLPAGRTVAGGAVNWSGGGGTPSTGCNTLASQGRPVTVSSSESAAYPGGNAVDGDTGTRWSSAFADPQWIQVDLGSTRTLNRAELNWEAAYARSYRVETSADGTTWTPAVTVTGTGAGGQVTHALSGTARYVRVYGTERGTPYGYSLWEFRVYAC</sequence>
<dbReference type="InterPro" id="IPR008979">
    <property type="entry name" value="Galactose-bd-like_sf"/>
</dbReference>
<dbReference type="GO" id="GO:0052861">
    <property type="term" value="F:endo-1,3(4)-beta-glucanase activity"/>
    <property type="evidence" value="ECO:0007669"/>
    <property type="project" value="InterPro"/>
</dbReference>
<evidence type="ECO:0000256" key="6">
    <source>
        <dbReference type="ARBA" id="ARBA00023295"/>
    </source>
</evidence>
<evidence type="ECO:0000256" key="9">
    <source>
        <dbReference type="SAM" id="SignalP"/>
    </source>
</evidence>
<accession>A0A285HPJ8</accession>
<keyword evidence="9" id="KW-0732">Signal</keyword>
<organism evidence="11 12">
    <name type="scientific">Paractinoplanes atraurantiacus</name>
    <dbReference type="NCBI Taxonomy" id="1036182"/>
    <lineage>
        <taxon>Bacteria</taxon>
        <taxon>Bacillati</taxon>
        <taxon>Actinomycetota</taxon>
        <taxon>Actinomycetes</taxon>
        <taxon>Micromonosporales</taxon>
        <taxon>Micromonosporaceae</taxon>
        <taxon>Paractinoplanes</taxon>
    </lineage>
</organism>
<dbReference type="SUPFAM" id="SSF49785">
    <property type="entry name" value="Galactose-binding domain-like"/>
    <property type="match status" value="1"/>
</dbReference>
<dbReference type="AlphaFoldDB" id="A0A285HPJ8"/>
<keyword evidence="12" id="KW-1185">Reference proteome</keyword>
<dbReference type="EMBL" id="OBDY01000005">
    <property type="protein sequence ID" value="SNY37584.1"/>
    <property type="molecule type" value="Genomic_DNA"/>
</dbReference>
<comment type="similarity">
    <text evidence="2">Belongs to the glycosyl hydrolase 81 family.</text>
</comment>
<keyword evidence="6" id="KW-0326">Glycosidase</keyword>
<keyword evidence="8" id="KW-0624">Polysaccharide degradation</keyword>
<dbReference type="PANTHER" id="PTHR31983:SF0">
    <property type="entry name" value="GLUCAN ENDO-1,3-BETA-D-GLUCOSIDASE 2"/>
    <property type="match status" value="1"/>
</dbReference>
<dbReference type="Gene3D" id="2.70.98.30">
    <property type="entry name" value="Golgi alpha-mannosidase II, domain 4"/>
    <property type="match status" value="1"/>
</dbReference>
<dbReference type="SMART" id="SM00231">
    <property type="entry name" value="FA58C"/>
    <property type="match status" value="1"/>
</dbReference>
<dbReference type="OrthoDB" id="5480482at2"/>
<evidence type="ECO:0000313" key="11">
    <source>
        <dbReference type="EMBL" id="SNY37584.1"/>
    </source>
</evidence>
<evidence type="ECO:0000256" key="3">
    <source>
        <dbReference type="ARBA" id="ARBA00012780"/>
    </source>
</evidence>
<dbReference type="Gene3D" id="2.60.120.260">
    <property type="entry name" value="Galactose-binding domain-like"/>
    <property type="match status" value="1"/>
</dbReference>
<dbReference type="GO" id="GO:0000272">
    <property type="term" value="P:polysaccharide catabolic process"/>
    <property type="evidence" value="ECO:0007669"/>
    <property type="project" value="UniProtKB-KW"/>
</dbReference>
<dbReference type="InterPro" id="IPR006311">
    <property type="entry name" value="TAT_signal"/>
</dbReference>
<evidence type="ECO:0000256" key="1">
    <source>
        <dbReference type="ARBA" id="ARBA00000382"/>
    </source>
</evidence>
<dbReference type="Proteomes" id="UP000219612">
    <property type="component" value="Unassembled WGS sequence"/>
</dbReference>
<keyword evidence="7" id="KW-0961">Cell wall biogenesis/degradation</keyword>
<dbReference type="PANTHER" id="PTHR31983">
    <property type="entry name" value="ENDO-1,3(4)-BETA-GLUCANASE 1"/>
    <property type="match status" value="1"/>
</dbReference>
<dbReference type="InterPro" id="IPR000421">
    <property type="entry name" value="FA58C"/>
</dbReference>
<evidence type="ECO:0000256" key="7">
    <source>
        <dbReference type="ARBA" id="ARBA00023316"/>
    </source>
</evidence>
<gene>
    <name evidence="11" type="ORF">SAMN05421748_105117</name>
</gene>
<evidence type="ECO:0000256" key="8">
    <source>
        <dbReference type="ARBA" id="ARBA00023326"/>
    </source>
</evidence>
<evidence type="ECO:0000256" key="2">
    <source>
        <dbReference type="ARBA" id="ARBA00010730"/>
    </source>
</evidence>
<dbReference type="GO" id="GO:0071555">
    <property type="term" value="P:cell wall organization"/>
    <property type="evidence" value="ECO:0007669"/>
    <property type="project" value="UniProtKB-KW"/>
</dbReference>
<evidence type="ECO:0000313" key="12">
    <source>
        <dbReference type="Proteomes" id="UP000219612"/>
    </source>
</evidence>
<feature type="chain" id="PRO_5012673476" description="glucan endo-1,3-beta-D-glucosidase" evidence="9">
    <location>
        <begin position="35"/>
        <end position="916"/>
    </location>
</feature>
<dbReference type="PROSITE" id="PS52008">
    <property type="entry name" value="GH81"/>
    <property type="match status" value="1"/>
</dbReference>
<feature type="signal peptide" evidence="9">
    <location>
        <begin position="1"/>
        <end position="34"/>
    </location>
</feature>
<evidence type="ECO:0000259" key="10">
    <source>
        <dbReference type="PROSITE" id="PS50022"/>
    </source>
</evidence>
<comment type="catalytic activity">
    <reaction evidence="1">
        <text>Hydrolysis of (1-&gt;3)-beta-D-glucosidic linkages in (1-&gt;3)-beta-D-glucans.</text>
        <dbReference type="EC" id="3.2.1.39"/>
    </reaction>
</comment>
<proteinExistence type="inferred from homology"/>
<evidence type="ECO:0000256" key="4">
    <source>
        <dbReference type="ARBA" id="ARBA00022801"/>
    </source>
</evidence>
<dbReference type="PROSITE" id="PS51318">
    <property type="entry name" value="TAT"/>
    <property type="match status" value="1"/>
</dbReference>
<reference evidence="11 12" key="1">
    <citation type="submission" date="2017-09" db="EMBL/GenBank/DDBJ databases">
        <authorList>
            <person name="Ehlers B."/>
            <person name="Leendertz F.H."/>
        </authorList>
    </citation>
    <scope>NUCLEOTIDE SEQUENCE [LARGE SCALE GENOMIC DNA]</scope>
    <source>
        <strain evidence="11 12">CGMCC 4.6857</strain>
    </source>
</reference>
<dbReference type="RefSeq" id="WP_101536191.1">
    <property type="nucleotide sequence ID" value="NZ_OBDY01000005.1"/>
</dbReference>
<dbReference type="Pfam" id="PF17652">
    <property type="entry name" value="Glyco_hydro81C"/>
    <property type="match status" value="1"/>
</dbReference>